<dbReference type="InterPro" id="IPR051686">
    <property type="entry name" value="Lipoprotein_DolP"/>
</dbReference>
<evidence type="ECO:0000313" key="4">
    <source>
        <dbReference type="Proteomes" id="UP000201728"/>
    </source>
</evidence>
<keyword evidence="1" id="KW-0732">Signal</keyword>
<dbReference type="AlphaFoldDB" id="A0A222P040"/>
<organism evidence="3 4">
    <name type="scientific">Legionella clemsonensis</name>
    <dbReference type="NCBI Taxonomy" id="1867846"/>
    <lineage>
        <taxon>Bacteria</taxon>
        <taxon>Pseudomonadati</taxon>
        <taxon>Pseudomonadota</taxon>
        <taxon>Gammaproteobacteria</taxon>
        <taxon>Legionellales</taxon>
        <taxon>Legionellaceae</taxon>
        <taxon>Legionella</taxon>
    </lineage>
</organism>
<dbReference type="EMBL" id="CP016397">
    <property type="protein sequence ID" value="ASQ45217.1"/>
    <property type="molecule type" value="Genomic_DNA"/>
</dbReference>
<dbReference type="KEGG" id="lcd:clem_03295"/>
<dbReference type="PANTHER" id="PTHR34606:SF16">
    <property type="entry name" value="BON DOMAIN-CONTAINING PROTEIN"/>
    <property type="match status" value="1"/>
</dbReference>
<dbReference type="RefSeq" id="WP_094090298.1">
    <property type="nucleotide sequence ID" value="NZ_CP016397.1"/>
</dbReference>
<dbReference type="Proteomes" id="UP000201728">
    <property type="component" value="Chromosome"/>
</dbReference>
<dbReference type="PANTHER" id="PTHR34606">
    <property type="entry name" value="BON DOMAIN-CONTAINING PROTEIN"/>
    <property type="match status" value="1"/>
</dbReference>
<accession>A0A222P040</accession>
<dbReference type="Pfam" id="PF04972">
    <property type="entry name" value="BON"/>
    <property type="match status" value="1"/>
</dbReference>
<dbReference type="Gene3D" id="3.30.1340.30">
    <property type="match status" value="1"/>
</dbReference>
<protein>
    <submittedName>
        <fullName evidence="3">Osmotically-inducible protein Y</fullName>
    </submittedName>
</protein>
<evidence type="ECO:0000313" key="3">
    <source>
        <dbReference type="EMBL" id="ASQ45217.1"/>
    </source>
</evidence>
<reference evidence="4" key="1">
    <citation type="submission" date="2016-07" db="EMBL/GenBank/DDBJ databases">
        <authorList>
            <person name="Florea S."/>
            <person name="Webb J.S."/>
            <person name="Jaromczyk J."/>
            <person name="Schardl C.L."/>
        </authorList>
    </citation>
    <scope>NUCLEOTIDE SEQUENCE [LARGE SCALE GENOMIC DNA]</scope>
    <source>
        <strain evidence="4">CDC-D5610</strain>
    </source>
</reference>
<feature type="chain" id="PRO_5013098426" evidence="1">
    <location>
        <begin position="19"/>
        <end position="103"/>
    </location>
</feature>
<name>A0A222P040_9GAMM</name>
<evidence type="ECO:0000259" key="2">
    <source>
        <dbReference type="PROSITE" id="PS50914"/>
    </source>
</evidence>
<gene>
    <name evidence="3" type="primary">osmY_2</name>
    <name evidence="3" type="ORF">clem_03295</name>
</gene>
<dbReference type="InterPro" id="IPR007055">
    <property type="entry name" value="BON_dom"/>
</dbReference>
<evidence type="ECO:0000256" key="1">
    <source>
        <dbReference type="SAM" id="SignalP"/>
    </source>
</evidence>
<feature type="domain" description="BON" evidence="2">
    <location>
        <begin position="34"/>
        <end position="102"/>
    </location>
</feature>
<dbReference type="OrthoDB" id="5647907at2"/>
<dbReference type="PROSITE" id="PS50914">
    <property type="entry name" value="BON"/>
    <property type="match status" value="1"/>
</dbReference>
<keyword evidence="4" id="KW-1185">Reference proteome</keyword>
<dbReference type="PROSITE" id="PS51257">
    <property type="entry name" value="PROKAR_LIPOPROTEIN"/>
    <property type="match status" value="1"/>
</dbReference>
<feature type="signal peptide" evidence="1">
    <location>
        <begin position="1"/>
        <end position="18"/>
    </location>
</feature>
<sequence>MRRYCCIALISISLIGMAGCQMLTSGNLFAPRFSDDAITSSVNQAMMNNINLAGIPIHVETHQGNVMLSGYVKTIRQSDTAGDVASKVPGVKSVQNNLIVRKW</sequence>
<proteinExistence type="predicted"/>